<dbReference type="EMBL" id="VUNS01000002">
    <property type="protein sequence ID" value="MST95874.1"/>
    <property type="molecule type" value="Genomic_DNA"/>
</dbReference>
<dbReference type="InterPro" id="IPR008323">
    <property type="entry name" value="UCP033563"/>
</dbReference>
<dbReference type="AlphaFoldDB" id="A0A844FYR9"/>
<keyword evidence="2" id="KW-1185">Reference proteome</keyword>
<name>A0A844FYR9_9BACT</name>
<dbReference type="Pfam" id="PF06245">
    <property type="entry name" value="DUF1015"/>
    <property type="match status" value="1"/>
</dbReference>
<evidence type="ECO:0000313" key="2">
    <source>
        <dbReference type="Proteomes" id="UP000435649"/>
    </source>
</evidence>
<dbReference type="Proteomes" id="UP000435649">
    <property type="component" value="Unassembled WGS sequence"/>
</dbReference>
<proteinExistence type="predicted"/>
<evidence type="ECO:0000313" key="1">
    <source>
        <dbReference type="EMBL" id="MST95874.1"/>
    </source>
</evidence>
<dbReference type="RefSeq" id="WP_154416867.1">
    <property type="nucleotide sequence ID" value="NZ_VUNS01000002.1"/>
</dbReference>
<organism evidence="1 2">
    <name type="scientific">Victivallis lenta</name>
    <dbReference type="NCBI Taxonomy" id="2606640"/>
    <lineage>
        <taxon>Bacteria</taxon>
        <taxon>Pseudomonadati</taxon>
        <taxon>Lentisphaerota</taxon>
        <taxon>Lentisphaeria</taxon>
        <taxon>Victivallales</taxon>
        <taxon>Victivallaceae</taxon>
        <taxon>Victivallis</taxon>
    </lineage>
</organism>
<accession>A0A844FYR9</accession>
<comment type="caution">
    <text evidence="1">The sequence shown here is derived from an EMBL/GenBank/DDBJ whole genome shotgun (WGS) entry which is preliminary data.</text>
</comment>
<gene>
    <name evidence="1" type="ORF">FYJ85_02295</name>
</gene>
<reference evidence="1 2" key="1">
    <citation type="submission" date="2019-08" db="EMBL/GenBank/DDBJ databases">
        <title>In-depth cultivation of the pig gut microbiome towards novel bacterial diversity and tailored functional studies.</title>
        <authorList>
            <person name="Wylensek D."/>
            <person name="Hitch T.C.A."/>
            <person name="Clavel T."/>
        </authorList>
    </citation>
    <scope>NUCLEOTIDE SEQUENCE [LARGE SCALE GENOMIC DNA]</scope>
    <source>
        <strain evidence="1 2">BBE-744-WT-12</strain>
    </source>
</reference>
<protein>
    <submittedName>
        <fullName evidence="1">DUF1015 domain-containing protein</fullName>
    </submittedName>
</protein>
<dbReference type="PIRSF" id="PIRSF033563">
    <property type="entry name" value="UCP033563"/>
    <property type="match status" value="1"/>
</dbReference>
<sequence>MAELLPFHGLLPSVERASAVAAVPYDVVNTREAAGLAKGNPYSFLHVSRPEIDLEYGIDLHDEKVYRQAGEAFRRLCREVPLTVDAGKHLYLYQLQMGDQVQTGIIGAASAAEYKAGIIKKHEKTRQDKEDDRTRHVMELRSHTGPAFFTYRGKPDIDAVVAKELARTPLFNFTAEDGIRHTLWRIDEATSEKLSELFRTEVPVFYIADGHHRSAAAARTAAECAPKNPNHTGKEDYNYFLTVAFPADQLKILPYNRAVRTLNHHTPATFLTLIGEKFRISPAEDGEVAHSGEFKFYLAHEWYLARPKFDLSKLNVIEQLDVSILQDNVLAPLLGIDDPRTSREIDFIGGIRGTQELIRLVDSKEYAIAFSMHATTVDQLMAIADAGEIMPPKSTWFEPKLRDGLVSHNF</sequence>
<dbReference type="PANTHER" id="PTHR36454">
    <property type="entry name" value="LMO2823 PROTEIN"/>
    <property type="match status" value="1"/>
</dbReference>
<dbReference type="PANTHER" id="PTHR36454:SF1">
    <property type="entry name" value="DUF1015 DOMAIN-CONTAINING PROTEIN"/>
    <property type="match status" value="1"/>
</dbReference>